<proteinExistence type="predicted"/>
<feature type="transmembrane region" description="Helical" evidence="1">
    <location>
        <begin position="12"/>
        <end position="33"/>
    </location>
</feature>
<keyword evidence="3" id="KW-1185">Reference proteome</keyword>
<accession>A0A286G9X4</accession>
<evidence type="ECO:0008006" key="4">
    <source>
        <dbReference type="Google" id="ProtNLM"/>
    </source>
</evidence>
<organism evidence="2 3">
    <name type="scientific">Spirosoma fluviale</name>
    <dbReference type="NCBI Taxonomy" id="1597977"/>
    <lineage>
        <taxon>Bacteria</taxon>
        <taxon>Pseudomonadati</taxon>
        <taxon>Bacteroidota</taxon>
        <taxon>Cytophagia</taxon>
        <taxon>Cytophagales</taxon>
        <taxon>Cytophagaceae</taxon>
        <taxon>Spirosoma</taxon>
    </lineage>
</organism>
<dbReference type="InterPro" id="IPR036514">
    <property type="entry name" value="SGNH_hydro_sf"/>
</dbReference>
<dbReference type="EMBL" id="OCNH01000003">
    <property type="protein sequence ID" value="SOD92333.1"/>
    <property type="molecule type" value="Genomic_DNA"/>
</dbReference>
<keyword evidence="1" id="KW-1133">Transmembrane helix</keyword>
<dbReference type="SUPFAM" id="SSF52266">
    <property type="entry name" value="SGNH hydrolase"/>
    <property type="match status" value="1"/>
</dbReference>
<dbReference type="Proteomes" id="UP000219452">
    <property type="component" value="Unassembled WGS sequence"/>
</dbReference>
<name>A0A286G9X4_9BACT</name>
<gene>
    <name evidence="2" type="ORF">SAMN06269250_3926</name>
</gene>
<evidence type="ECO:0000313" key="3">
    <source>
        <dbReference type="Proteomes" id="UP000219452"/>
    </source>
</evidence>
<protein>
    <recommendedName>
        <fullName evidence="4">GDSL-like Lipase/Acylhydrolase family protein</fullName>
    </recommendedName>
</protein>
<keyword evidence="1" id="KW-0472">Membrane</keyword>
<sequence>MLHTKTWIKGSILSLISFVFSWLVLEGVCNLLLRWKQSITYNSNVLPTATTTQNKLTLIKYDSLGIIRPAPGQYEVVYSVDQSKSGKQKLPLVSKTASVTYHIDSLDRRVTPFDSRRAVGKYALFLGCSFTYGESVADTSTLPYFFGKETGYRPYNYGVSGYSPAHMLALMQAVNMRSEVVEKDGVAFYTYIEDHLARVAPSTKWIYNSNGYWPNFDPGTMTIKGTYAERHPVYYSLIQGMYKSNIVNLFNINFPRRYSDDQYLRFVRIVKETEERYKQQFGNDNFYVVVFPAYPMAPELRQYFNQFHIKVIDYSNLCSWKTAYDGMHPDEQSYRQVAEKLAKKFPE</sequence>
<keyword evidence="1" id="KW-0812">Transmembrane</keyword>
<dbReference type="GO" id="GO:0016788">
    <property type="term" value="F:hydrolase activity, acting on ester bonds"/>
    <property type="evidence" value="ECO:0007669"/>
    <property type="project" value="UniProtKB-ARBA"/>
</dbReference>
<evidence type="ECO:0000256" key="1">
    <source>
        <dbReference type="SAM" id="Phobius"/>
    </source>
</evidence>
<evidence type="ECO:0000313" key="2">
    <source>
        <dbReference type="EMBL" id="SOD92333.1"/>
    </source>
</evidence>
<dbReference type="AlphaFoldDB" id="A0A286G9X4"/>
<reference evidence="3" key="1">
    <citation type="submission" date="2017-09" db="EMBL/GenBank/DDBJ databases">
        <authorList>
            <person name="Varghese N."/>
            <person name="Submissions S."/>
        </authorList>
    </citation>
    <scope>NUCLEOTIDE SEQUENCE [LARGE SCALE GENOMIC DNA]</scope>
    <source>
        <strain evidence="3">DSM 29961</strain>
    </source>
</reference>
<dbReference type="Gene3D" id="3.40.50.1110">
    <property type="entry name" value="SGNH hydrolase"/>
    <property type="match status" value="1"/>
</dbReference>